<reference evidence="1" key="1">
    <citation type="submission" date="2020-05" db="EMBL/GenBank/DDBJ databases">
        <authorList>
            <person name="Chiriac C."/>
            <person name="Salcher M."/>
            <person name="Ghai R."/>
            <person name="Kavagutti S V."/>
        </authorList>
    </citation>
    <scope>NUCLEOTIDE SEQUENCE</scope>
</reference>
<protein>
    <submittedName>
        <fullName evidence="1">Uncharacterized protein</fullName>
    </submittedName>
</protein>
<evidence type="ECO:0000313" key="3">
    <source>
        <dbReference type="EMBL" id="CAB5229569.1"/>
    </source>
</evidence>
<dbReference type="EMBL" id="LR797484">
    <property type="protein sequence ID" value="CAB4219776.1"/>
    <property type="molecule type" value="Genomic_DNA"/>
</dbReference>
<dbReference type="Pfam" id="PF24175">
    <property type="entry name" value="SU10_adaptor"/>
    <property type="match status" value="1"/>
</dbReference>
<dbReference type="EMBL" id="LR797072">
    <property type="protein sequence ID" value="CAB4184922.1"/>
    <property type="molecule type" value="Genomic_DNA"/>
</dbReference>
<dbReference type="EMBL" id="LR798404">
    <property type="protein sequence ID" value="CAB5229569.1"/>
    <property type="molecule type" value="Genomic_DNA"/>
</dbReference>
<proteinExistence type="predicted"/>
<organism evidence="1">
    <name type="scientific">uncultured Caudovirales phage</name>
    <dbReference type="NCBI Taxonomy" id="2100421"/>
    <lineage>
        <taxon>Viruses</taxon>
        <taxon>Duplodnaviria</taxon>
        <taxon>Heunggongvirae</taxon>
        <taxon>Uroviricota</taxon>
        <taxon>Caudoviricetes</taxon>
        <taxon>Peduoviridae</taxon>
        <taxon>Maltschvirus</taxon>
        <taxon>Maltschvirus maltsch</taxon>
    </lineage>
</organism>
<dbReference type="InterPro" id="IPR056209">
    <property type="entry name" value="SU10_adaptor"/>
</dbReference>
<gene>
    <name evidence="1" type="ORF">UFOVP1113_51</name>
    <name evidence="3" type="ORF">UFOVP1563_3</name>
    <name evidence="2" type="ORF">UFOVP1627_36</name>
</gene>
<evidence type="ECO:0000313" key="2">
    <source>
        <dbReference type="EMBL" id="CAB4219776.1"/>
    </source>
</evidence>
<sequence length="282" mass="31377">MSQTLSGYITQVRRLLHDANGNFWSDAELTDNINSARNRVVRDTGCLRTIQVTQVPCTPVAGGATPYAWVAGATVNANDYIFSNIYIYKVTIGGVLDADPPPYPTGANVYPPSTTFTNGTATLLYAGPCEVINYAGLPSGDQTLDIININLYWGNTRIPLRYLPWTQFNAELRFWQNYIGRPIAFSIFGQSQIYISPVPQEAYTIDIDTVILPTALVIGPDIDTIKEPYATPVQFYAAYLAKYKEQSYGEAEIFKQQYEKQVQAVLVSTFTRRMPTPYSSGM</sequence>
<accession>A0A6J5QMB0</accession>
<name>A0A6J5QMB0_9CAUD</name>
<evidence type="ECO:0000313" key="1">
    <source>
        <dbReference type="EMBL" id="CAB4184922.1"/>
    </source>
</evidence>